<sequence>MKNNTIINELLLTQQCEIYKFDSSKNFIYIDLNISRNKQFIYKELIKITLQLNKLNIKFKVDIDGKILLEVV</sequence>
<dbReference type="RefSeq" id="WP_128987531.1">
    <property type="nucleotide sequence ID" value="NZ_PDJZ01000021.1"/>
</dbReference>
<dbReference type="Proteomes" id="UP000290870">
    <property type="component" value="Unassembled WGS sequence"/>
</dbReference>
<evidence type="ECO:0000313" key="1">
    <source>
        <dbReference type="EMBL" id="RXJ82941.1"/>
    </source>
</evidence>
<name>A0A4Q0ZDN8_9BACT</name>
<evidence type="ECO:0000313" key="2">
    <source>
        <dbReference type="Proteomes" id="UP000290870"/>
    </source>
</evidence>
<organism evidence="1 2">
    <name type="scientific">Arcobacter cloacae</name>
    <dbReference type="NCBI Taxonomy" id="1054034"/>
    <lineage>
        <taxon>Bacteria</taxon>
        <taxon>Pseudomonadati</taxon>
        <taxon>Campylobacterota</taxon>
        <taxon>Epsilonproteobacteria</taxon>
        <taxon>Campylobacterales</taxon>
        <taxon>Arcobacteraceae</taxon>
        <taxon>Arcobacter</taxon>
    </lineage>
</organism>
<comment type="caution">
    <text evidence="1">The sequence shown here is derived from an EMBL/GenBank/DDBJ whole genome shotgun (WGS) entry which is preliminary data.</text>
</comment>
<proteinExistence type="predicted"/>
<reference evidence="1 2" key="1">
    <citation type="submission" date="2017-10" db="EMBL/GenBank/DDBJ databases">
        <title>Genomics of the genus Arcobacter.</title>
        <authorList>
            <person name="Perez-Cataluna A."/>
            <person name="Figueras M.J."/>
        </authorList>
    </citation>
    <scope>NUCLEOTIDE SEQUENCE [LARGE SCALE GENOMIC DNA]</scope>
    <source>
        <strain evidence="1 2">F26</strain>
    </source>
</reference>
<dbReference type="EMBL" id="PDJZ01000021">
    <property type="protein sequence ID" value="RXJ82941.1"/>
    <property type="molecule type" value="Genomic_DNA"/>
</dbReference>
<accession>A0A4Q0ZDN8</accession>
<protein>
    <submittedName>
        <fullName evidence="1">Uncharacterized protein</fullName>
    </submittedName>
</protein>
<gene>
    <name evidence="1" type="ORF">CRU90_12095</name>
</gene>
<dbReference type="AlphaFoldDB" id="A0A4Q0ZDN8"/>